<dbReference type="RefSeq" id="WP_252766936.1">
    <property type="nucleotide sequence ID" value="NZ_CP097119.1"/>
</dbReference>
<sequence>MMIDHVQINNKIINFKNNNLIYSFVNSVGKTSLLRIILYSIGFSIPSINKFKFNELYLETQIENNDHVYLVRREDNVIDLYVDEVKSESFNKKKDYYKVLSILFGIDNRGLLDNILGCFYFDQEKGWTLLNRGTPISINYFNIEDFINSLNNNYIDNTKNKINELKKDIILYKQAKKLIEANDNLTNNFEMLPNLNDINNRLFKMRIDRNDLNDKLLNLSKVKKDNDNLIELIKKYNIKVKYGNEEIKVTENNICNINSNNSILNYRIMEVKEDLRKKDLEINKLKESIHSKGLLNQKTEIQKIQMLINSTDLNFHNINKMITNSNNDIRRLKKEINVELKNSKVTKDLNELIIKYSKFLNVYDDIINKECPVLEKNLSGYSGANFHKIIFCYKLAYVKYLEKINIILPLIIDSPQTGELSFKNLSLMFDLLKNEFGNHQIIVSSFIDNKEENILKFGSFWNMKKELKNKLLDDLDNTTSNLLV</sequence>
<gene>
    <name evidence="2" type="ORF">M3M40_00845</name>
</gene>
<proteinExistence type="predicted"/>
<name>A0A9Q8ZXM2_9LACO</name>
<accession>A0A9Q8ZXM2</accession>
<evidence type="ECO:0000313" key="2">
    <source>
        <dbReference type="EMBL" id="USS89386.1"/>
    </source>
</evidence>
<dbReference type="EMBL" id="CP097119">
    <property type="protein sequence ID" value="USS89386.1"/>
    <property type="molecule type" value="Genomic_DNA"/>
</dbReference>
<protein>
    <submittedName>
        <fullName evidence="2">Uncharacterized protein</fullName>
    </submittedName>
</protein>
<keyword evidence="3" id="KW-1185">Reference proteome</keyword>
<evidence type="ECO:0000313" key="3">
    <source>
        <dbReference type="Proteomes" id="UP001055911"/>
    </source>
</evidence>
<dbReference type="Proteomes" id="UP001055911">
    <property type="component" value="Chromosome"/>
</dbReference>
<reference evidence="2" key="1">
    <citation type="submission" date="2022-05" db="EMBL/GenBank/DDBJ databases">
        <authorList>
            <person name="Oliphant S.A."/>
            <person name="Watson-Haigh N.S."/>
            <person name="Sumby K.M."/>
            <person name="Gardner J.M."/>
            <person name="Jiranek V."/>
        </authorList>
    </citation>
    <scope>NUCLEOTIDE SEQUENCE</scope>
    <source>
        <strain evidence="2">KI4_B1</strain>
    </source>
</reference>
<keyword evidence="1" id="KW-0175">Coiled coil</keyword>
<dbReference type="AlphaFoldDB" id="A0A9Q8ZXM2"/>
<organism evidence="2 3">
    <name type="scientific">Fructilactobacillus cliffordii</name>
    <dbReference type="NCBI Taxonomy" id="2940299"/>
    <lineage>
        <taxon>Bacteria</taxon>
        <taxon>Bacillati</taxon>
        <taxon>Bacillota</taxon>
        <taxon>Bacilli</taxon>
        <taxon>Lactobacillales</taxon>
        <taxon>Lactobacillaceae</taxon>
        <taxon>Fructilactobacillus</taxon>
    </lineage>
</organism>
<feature type="coiled-coil region" evidence="1">
    <location>
        <begin position="155"/>
        <end position="182"/>
    </location>
</feature>
<evidence type="ECO:0000256" key="1">
    <source>
        <dbReference type="SAM" id="Coils"/>
    </source>
</evidence>